<gene>
    <name evidence="3" type="ORF">SAMN02982985_03135</name>
</gene>
<dbReference type="EMBL" id="FOTW01000014">
    <property type="protein sequence ID" value="SFM19156.1"/>
    <property type="molecule type" value="Genomic_DNA"/>
</dbReference>
<proteinExistence type="predicted"/>
<keyword evidence="1" id="KW-0472">Membrane</keyword>
<protein>
    <submittedName>
        <fullName evidence="3">Predicted membrane protein</fullName>
    </submittedName>
</protein>
<keyword evidence="1" id="KW-0812">Transmembrane</keyword>
<dbReference type="STRING" id="758825.SAMN02982985_03135"/>
<accession>A0A1I4NUS8</accession>
<evidence type="ECO:0000259" key="2">
    <source>
        <dbReference type="Pfam" id="PF22570"/>
    </source>
</evidence>
<dbReference type="InterPro" id="IPR054331">
    <property type="entry name" value="LiaF_TM"/>
</dbReference>
<name>A0A1I4NUS8_9BURK</name>
<organism evidence="3 4">
    <name type="scientific">Rugamonas rubra</name>
    <dbReference type="NCBI Taxonomy" id="758825"/>
    <lineage>
        <taxon>Bacteria</taxon>
        <taxon>Pseudomonadati</taxon>
        <taxon>Pseudomonadota</taxon>
        <taxon>Betaproteobacteria</taxon>
        <taxon>Burkholderiales</taxon>
        <taxon>Oxalobacteraceae</taxon>
        <taxon>Telluria group</taxon>
        <taxon>Rugamonas</taxon>
    </lineage>
</organism>
<dbReference type="AlphaFoldDB" id="A0A1I4NUS8"/>
<dbReference type="PANTHER" id="PTHR40763">
    <property type="entry name" value="MEMBRANE PROTEIN-RELATED"/>
    <property type="match status" value="1"/>
</dbReference>
<feature type="transmembrane region" description="Helical" evidence="1">
    <location>
        <begin position="102"/>
        <end position="119"/>
    </location>
</feature>
<keyword evidence="1" id="KW-1133">Transmembrane helix</keyword>
<feature type="transmembrane region" description="Helical" evidence="1">
    <location>
        <begin position="73"/>
        <end position="96"/>
    </location>
</feature>
<feature type="domain" description="LiaF transmembrane" evidence="2">
    <location>
        <begin position="24"/>
        <end position="118"/>
    </location>
</feature>
<reference evidence="3 4" key="1">
    <citation type="submission" date="2016-10" db="EMBL/GenBank/DDBJ databases">
        <authorList>
            <person name="de Groot N.N."/>
        </authorList>
    </citation>
    <scope>NUCLEOTIDE SEQUENCE [LARGE SCALE GENOMIC DNA]</scope>
    <source>
        <strain evidence="3 4">ATCC 43154</strain>
    </source>
</reference>
<evidence type="ECO:0000313" key="4">
    <source>
        <dbReference type="Proteomes" id="UP000199470"/>
    </source>
</evidence>
<feature type="transmembrane region" description="Helical" evidence="1">
    <location>
        <begin position="21"/>
        <end position="38"/>
    </location>
</feature>
<dbReference type="RefSeq" id="WP_174900550.1">
    <property type="nucleotide sequence ID" value="NZ_FOTW01000014.1"/>
</dbReference>
<sequence>MRIDRQEARQQRRQRQRGPNGQVVVGLMVIALGVLFLLDNLGLLDFRYSMHFWPLVLVVIGILKILQTRTAGGAMVGGALILFGGLMTLKGLGLVYVTWRTLWPILLIGAGVAVVYRSITGRRVFEVGVVRLDKADNWQDKTGESGAQENAGTADKADKADDSVINVTAVMGSYASRVTSQHFRGGEVTAVMGGCEIDLRQSSLDGEAVLDVFALFGGIQIKVPPDWTVVLMGTPVMGGFEEKTIVPKDASKRLLIKGYAIMGGLEVRN</sequence>
<feature type="transmembrane region" description="Helical" evidence="1">
    <location>
        <begin position="50"/>
        <end position="66"/>
    </location>
</feature>
<evidence type="ECO:0000313" key="3">
    <source>
        <dbReference type="EMBL" id="SFM19156.1"/>
    </source>
</evidence>
<dbReference type="PANTHER" id="PTHR40763:SF5">
    <property type="entry name" value="MEMBRANE PROTEIN"/>
    <property type="match status" value="1"/>
</dbReference>
<dbReference type="Pfam" id="PF22570">
    <property type="entry name" value="LiaF-TM"/>
    <property type="match status" value="1"/>
</dbReference>
<dbReference type="Proteomes" id="UP000199470">
    <property type="component" value="Unassembled WGS sequence"/>
</dbReference>
<evidence type="ECO:0000256" key="1">
    <source>
        <dbReference type="SAM" id="Phobius"/>
    </source>
</evidence>
<keyword evidence="4" id="KW-1185">Reference proteome</keyword>